<keyword evidence="3" id="KW-1185">Reference proteome</keyword>
<dbReference type="RefSeq" id="YP_010110608.1">
    <property type="nucleotide sequence ID" value="NC_055872.1"/>
</dbReference>
<proteinExistence type="predicted"/>
<dbReference type="GeneID" id="65128921"/>
<dbReference type="Pfam" id="PF25223">
    <property type="entry name" value="DUF7841"/>
    <property type="match status" value="1"/>
</dbReference>
<dbReference type="Proteomes" id="UP000594051">
    <property type="component" value="Segment"/>
</dbReference>
<accession>A0A7M1RZL5</accession>
<sequence>MDERYMMSERYSTSDRYGRNRHYTWEEKAQLHDKLKEMKYNDPEAFEELMYKCNKHSGMYGYNSKNHFTREKAEMAVRKMENVDGTKGEHWSFDEVKRFINAYKINIDEYEYADFYYVINMFYSDYKRVFEKLGINNTEAYIKMTEATLTDPDAPEGAVFVRYEATH</sequence>
<name>A0A7M1RZL5_9CAUD</name>
<dbReference type="InterPro" id="IPR057163">
    <property type="entry name" value="DUF7841"/>
</dbReference>
<evidence type="ECO:0000313" key="2">
    <source>
        <dbReference type="EMBL" id="QOR58450.1"/>
    </source>
</evidence>
<organism evidence="2 3">
    <name type="scientific">uncultured phage cr118_1</name>
    <dbReference type="NCBI Taxonomy" id="2772063"/>
    <lineage>
        <taxon>Viruses</taxon>
        <taxon>Duplodnaviria</taxon>
        <taxon>Heunggongvirae</taxon>
        <taxon>Uroviricota</taxon>
        <taxon>Caudoviricetes</taxon>
        <taxon>Crassvirales</taxon>
        <taxon>Suoliviridae</taxon>
        <taxon>Uncouvirinae</taxon>
        <taxon>Besingivirus</taxon>
        <taxon>Besingivirus coli</taxon>
    </lineage>
</organism>
<evidence type="ECO:0000259" key="1">
    <source>
        <dbReference type="Pfam" id="PF25223"/>
    </source>
</evidence>
<dbReference type="EMBL" id="MT774379">
    <property type="protein sequence ID" value="QOR58450.1"/>
    <property type="molecule type" value="Genomic_DNA"/>
</dbReference>
<protein>
    <recommendedName>
        <fullName evidence="1">DUF7841 domain-containing protein</fullName>
    </recommendedName>
</protein>
<reference evidence="2 3" key="1">
    <citation type="submission" date="2020-07" db="EMBL/GenBank/DDBJ databases">
        <title>Taxonomic proposal: Crassvirales, a new order of highly abundant and diverse bacterial viruses.</title>
        <authorList>
            <person name="Shkoporov A.N."/>
            <person name="Stockdale S.R."/>
            <person name="Guerin E."/>
            <person name="Ross R.P."/>
            <person name="Hill C."/>
        </authorList>
    </citation>
    <scope>NUCLEOTIDE SEQUENCE [LARGE SCALE GENOMIC DNA]</scope>
</reference>
<feature type="domain" description="DUF7841" evidence="1">
    <location>
        <begin position="52"/>
        <end position="163"/>
    </location>
</feature>
<dbReference type="KEGG" id="vg:65128921"/>
<evidence type="ECO:0000313" key="3">
    <source>
        <dbReference type="Proteomes" id="UP000594051"/>
    </source>
</evidence>